<keyword evidence="2" id="KW-0238">DNA-binding</keyword>
<dbReference type="PANTHER" id="PTHR43132:SF2">
    <property type="entry name" value="ARSENICAL RESISTANCE OPERON REPRESSOR ARSR-RELATED"/>
    <property type="match status" value="1"/>
</dbReference>
<evidence type="ECO:0000256" key="1">
    <source>
        <dbReference type="ARBA" id="ARBA00023015"/>
    </source>
</evidence>
<proteinExistence type="predicted"/>
<dbReference type="SMART" id="SM00418">
    <property type="entry name" value="HTH_ARSR"/>
    <property type="match status" value="1"/>
</dbReference>
<evidence type="ECO:0000313" key="6">
    <source>
        <dbReference type="Proteomes" id="UP001501004"/>
    </source>
</evidence>
<dbReference type="InterPro" id="IPR036388">
    <property type="entry name" value="WH-like_DNA-bd_sf"/>
</dbReference>
<gene>
    <name evidence="5" type="ORF">GCM10022239_18430</name>
</gene>
<sequence>MTTELPVAALKAELFKALAHPVRVRALEQLVLGEVSVGELADRLDLEVTQLSQQLAVLRRANVVVTRRDGNTIHYSVRDPRMSQLLAVAKQLLMTNLEDSRTILVSLEEEGSRTARTAAGPRR</sequence>
<dbReference type="InterPro" id="IPR036390">
    <property type="entry name" value="WH_DNA-bd_sf"/>
</dbReference>
<dbReference type="Gene3D" id="1.10.10.10">
    <property type="entry name" value="Winged helix-like DNA-binding domain superfamily/Winged helix DNA-binding domain"/>
    <property type="match status" value="1"/>
</dbReference>
<name>A0ABP7FM13_9MICO</name>
<dbReference type="InterPro" id="IPR051011">
    <property type="entry name" value="Metal_resp_trans_reg"/>
</dbReference>
<keyword evidence="6" id="KW-1185">Reference proteome</keyword>
<keyword evidence="3" id="KW-0804">Transcription</keyword>
<evidence type="ECO:0000256" key="3">
    <source>
        <dbReference type="ARBA" id="ARBA00023163"/>
    </source>
</evidence>
<keyword evidence="1" id="KW-0805">Transcription regulation</keyword>
<comment type="caution">
    <text evidence="5">The sequence shown here is derived from an EMBL/GenBank/DDBJ whole genome shotgun (WGS) entry which is preliminary data.</text>
</comment>
<feature type="domain" description="HTH arsR-type" evidence="4">
    <location>
        <begin position="3"/>
        <end position="97"/>
    </location>
</feature>
<dbReference type="PRINTS" id="PR00778">
    <property type="entry name" value="HTHARSR"/>
</dbReference>
<dbReference type="RefSeq" id="WP_344755957.1">
    <property type="nucleotide sequence ID" value="NZ_BAABAE010000003.1"/>
</dbReference>
<dbReference type="PROSITE" id="PS50987">
    <property type="entry name" value="HTH_ARSR_2"/>
    <property type="match status" value="1"/>
</dbReference>
<protein>
    <submittedName>
        <fullName evidence="5">Metalloregulator ArsR/SmtB family transcription factor</fullName>
    </submittedName>
</protein>
<dbReference type="InterPro" id="IPR001845">
    <property type="entry name" value="HTH_ArsR_DNA-bd_dom"/>
</dbReference>
<evidence type="ECO:0000256" key="2">
    <source>
        <dbReference type="ARBA" id="ARBA00023125"/>
    </source>
</evidence>
<evidence type="ECO:0000313" key="5">
    <source>
        <dbReference type="EMBL" id="GAA3743275.1"/>
    </source>
</evidence>
<dbReference type="Pfam" id="PF12840">
    <property type="entry name" value="HTH_20"/>
    <property type="match status" value="1"/>
</dbReference>
<dbReference type="SUPFAM" id="SSF46785">
    <property type="entry name" value="Winged helix' DNA-binding domain"/>
    <property type="match status" value="1"/>
</dbReference>
<dbReference type="EMBL" id="BAABAE010000003">
    <property type="protein sequence ID" value="GAA3743275.1"/>
    <property type="molecule type" value="Genomic_DNA"/>
</dbReference>
<dbReference type="CDD" id="cd00090">
    <property type="entry name" value="HTH_ARSR"/>
    <property type="match status" value="1"/>
</dbReference>
<accession>A0ABP7FM13</accession>
<dbReference type="NCBIfam" id="NF033788">
    <property type="entry name" value="HTH_metalloreg"/>
    <property type="match status" value="1"/>
</dbReference>
<dbReference type="Proteomes" id="UP001501004">
    <property type="component" value="Unassembled WGS sequence"/>
</dbReference>
<dbReference type="PANTHER" id="PTHR43132">
    <property type="entry name" value="ARSENICAL RESISTANCE OPERON REPRESSOR ARSR-RELATED"/>
    <property type="match status" value="1"/>
</dbReference>
<evidence type="ECO:0000259" key="4">
    <source>
        <dbReference type="PROSITE" id="PS50987"/>
    </source>
</evidence>
<dbReference type="InterPro" id="IPR011991">
    <property type="entry name" value="ArsR-like_HTH"/>
</dbReference>
<organism evidence="5 6">
    <name type="scientific">Leifsonella bigeumensis</name>
    <dbReference type="NCBI Taxonomy" id="433643"/>
    <lineage>
        <taxon>Bacteria</taxon>
        <taxon>Bacillati</taxon>
        <taxon>Actinomycetota</taxon>
        <taxon>Actinomycetes</taxon>
        <taxon>Micrococcales</taxon>
        <taxon>Microbacteriaceae</taxon>
        <taxon>Leifsonella</taxon>
    </lineage>
</organism>
<reference evidence="6" key="1">
    <citation type="journal article" date="2019" name="Int. J. Syst. Evol. Microbiol.">
        <title>The Global Catalogue of Microorganisms (GCM) 10K type strain sequencing project: providing services to taxonomists for standard genome sequencing and annotation.</title>
        <authorList>
            <consortium name="The Broad Institute Genomics Platform"/>
            <consortium name="The Broad Institute Genome Sequencing Center for Infectious Disease"/>
            <person name="Wu L."/>
            <person name="Ma J."/>
        </authorList>
    </citation>
    <scope>NUCLEOTIDE SEQUENCE [LARGE SCALE GENOMIC DNA]</scope>
    <source>
        <strain evidence="6">JCM 16949</strain>
    </source>
</reference>